<evidence type="ECO:0000256" key="4">
    <source>
        <dbReference type="ARBA" id="ARBA00023136"/>
    </source>
</evidence>
<dbReference type="InterPro" id="IPR036640">
    <property type="entry name" value="ABC1_TM_sf"/>
</dbReference>
<dbReference type="GO" id="GO:0005524">
    <property type="term" value="F:ATP binding"/>
    <property type="evidence" value="ECO:0007669"/>
    <property type="project" value="InterPro"/>
</dbReference>
<evidence type="ECO:0000256" key="6">
    <source>
        <dbReference type="SAM" id="Phobius"/>
    </source>
</evidence>
<feature type="transmembrane region" description="Helical" evidence="6">
    <location>
        <begin position="56"/>
        <end position="73"/>
    </location>
</feature>
<keyword evidence="3 6" id="KW-1133">Transmembrane helix</keyword>
<feature type="region of interest" description="Disordered" evidence="5">
    <location>
        <begin position="529"/>
        <end position="552"/>
    </location>
</feature>
<protein>
    <recommendedName>
        <fullName evidence="7">ABC transporter domain-containing protein</fullName>
    </recommendedName>
</protein>
<accession>A0A7S2KED4</accession>
<evidence type="ECO:0000256" key="2">
    <source>
        <dbReference type="ARBA" id="ARBA00022692"/>
    </source>
</evidence>
<feature type="transmembrane region" description="Helical" evidence="6">
    <location>
        <begin position="201"/>
        <end position="218"/>
    </location>
</feature>
<keyword evidence="2 6" id="KW-0812">Transmembrane</keyword>
<name>A0A7S2KED4_9DINO</name>
<dbReference type="Gene3D" id="1.20.1560.10">
    <property type="entry name" value="ABC transporter type 1, transmembrane domain"/>
    <property type="match status" value="1"/>
</dbReference>
<dbReference type="InterPro" id="IPR039421">
    <property type="entry name" value="Type_1_exporter"/>
</dbReference>
<feature type="transmembrane region" description="Helical" evidence="6">
    <location>
        <begin position="173"/>
        <end position="195"/>
    </location>
</feature>
<dbReference type="GO" id="GO:0015421">
    <property type="term" value="F:ABC-type oligopeptide transporter activity"/>
    <property type="evidence" value="ECO:0007669"/>
    <property type="project" value="TreeGrafter"/>
</dbReference>
<dbReference type="CDD" id="cd00267">
    <property type="entry name" value="ABC_ATPase"/>
    <property type="match status" value="1"/>
</dbReference>
<proteinExistence type="predicted"/>
<dbReference type="GO" id="GO:0016887">
    <property type="term" value="F:ATP hydrolysis activity"/>
    <property type="evidence" value="ECO:0007669"/>
    <property type="project" value="InterPro"/>
</dbReference>
<dbReference type="PANTHER" id="PTHR43394">
    <property type="entry name" value="ATP-DEPENDENT PERMEASE MDL1, MITOCHONDRIAL"/>
    <property type="match status" value="1"/>
</dbReference>
<sequence>MFPSNKYTKELQRGSAGIEEINQWGLFFEYLMLNFGHEGLGRSSVITMMFDQMKNMYLFFLLKARTYLVNVVFDTDNPATRAELIGVPPTEPDLDARTTAACWVGLTYILPMLFLHIWDISKVKMDLEGRSRVFLQTSIFRKYLNYSEQSRSKVRVSHMQVAIMNNTADLAKAYVNVLEMMQMLGKIVLLVFFMLTQDPQALPILALIPALMVVFGWARSDRLSKASEYAGPLKKVLIDLTCETCAKYRLIADYSQRAQMNELFSQRASELRRSLIPEKEVELNNNYFPMWLSPLFTGGYIAFAARMVLTGELSLGVFLATLSVFNEVCGDFSGLYRHIMDINTKLDSLKTLTKYFNMETEVLVLKDLCEHRRKWTQDAVAKVIQQLPPPDASGLLRSDLIPISLNHVTFGYSDGSGGSVLQDVCLSVPQGKMVAVVGTPGSGKASFMRLLAQTIFPVSGHIEIAQHLRVLFVAQLPVLFDQSPWKNIAFGRPDLKDVEIAHSILKELHMPQTLELLKTDVDAKRARSNWRGEATGEERGGPLADANAAKGGENGDYIALQSADTARDDSRIAVDDDMEADEKTTLLASCCSADTELEGVEIYDDFSWQERLSFTEQVKLCLARALLMNPEVLVLHRPFHNYDAPAQKLVARVLRDHMANRGLCLPAETWAERRPRTLFFTPESVVQAQLADVIWQIDPVSASVYEISPQELRPDFCTSENAQMVAKLREQWQSPHAKGG</sequence>
<comment type="subcellular location">
    <subcellularLocation>
        <location evidence="1">Membrane</location>
        <topology evidence="1">Multi-pass membrane protein</topology>
    </subcellularLocation>
</comment>
<evidence type="ECO:0000256" key="1">
    <source>
        <dbReference type="ARBA" id="ARBA00004141"/>
    </source>
</evidence>
<dbReference type="AlphaFoldDB" id="A0A7S2KED4"/>
<evidence type="ECO:0000313" key="8">
    <source>
        <dbReference type="EMBL" id="CAD9574456.1"/>
    </source>
</evidence>
<feature type="domain" description="ABC transporter" evidence="7">
    <location>
        <begin position="403"/>
        <end position="724"/>
    </location>
</feature>
<dbReference type="InterPro" id="IPR003439">
    <property type="entry name" value="ABC_transporter-like_ATP-bd"/>
</dbReference>
<keyword evidence="4 6" id="KW-0472">Membrane</keyword>
<evidence type="ECO:0000256" key="5">
    <source>
        <dbReference type="SAM" id="MobiDB-lite"/>
    </source>
</evidence>
<evidence type="ECO:0000259" key="7">
    <source>
        <dbReference type="PROSITE" id="PS50893"/>
    </source>
</evidence>
<dbReference type="Pfam" id="PF00005">
    <property type="entry name" value="ABC_tran"/>
    <property type="match status" value="1"/>
</dbReference>
<evidence type="ECO:0000256" key="3">
    <source>
        <dbReference type="ARBA" id="ARBA00022989"/>
    </source>
</evidence>
<reference evidence="8" key="1">
    <citation type="submission" date="2021-01" db="EMBL/GenBank/DDBJ databases">
        <authorList>
            <person name="Corre E."/>
            <person name="Pelletier E."/>
            <person name="Niang G."/>
            <person name="Scheremetjew M."/>
            <person name="Finn R."/>
            <person name="Kale V."/>
            <person name="Holt S."/>
            <person name="Cochrane G."/>
            <person name="Meng A."/>
            <person name="Brown T."/>
            <person name="Cohen L."/>
        </authorList>
    </citation>
    <scope>NUCLEOTIDE SEQUENCE</scope>
    <source>
        <strain evidence="8">RCC3387</strain>
    </source>
</reference>
<feature type="transmembrane region" description="Helical" evidence="6">
    <location>
        <begin position="98"/>
        <end position="118"/>
    </location>
</feature>
<dbReference type="InterPro" id="IPR027417">
    <property type="entry name" value="P-loop_NTPase"/>
</dbReference>
<dbReference type="PANTHER" id="PTHR43394:SF1">
    <property type="entry name" value="ATP-BINDING CASSETTE SUB-FAMILY B MEMBER 10, MITOCHONDRIAL"/>
    <property type="match status" value="1"/>
</dbReference>
<dbReference type="EMBL" id="HBGW01046426">
    <property type="protein sequence ID" value="CAD9574456.1"/>
    <property type="molecule type" value="Transcribed_RNA"/>
</dbReference>
<gene>
    <name evidence="8" type="ORF">BRAN1462_LOCUS29517</name>
</gene>
<organism evidence="8">
    <name type="scientific">Zooxanthella nutricula</name>
    <dbReference type="NCBI Taxonomy" id="1333877"/>
    <lineage>
        <taxon>Eukaryota</taxon>
        <taxon>Sar</taxon>
        <taxon>Alveolata</taxon>
        <taxon>Dinophyceae</taxon>
        <taxon>Peridiniales</taxon>
        <taxon>Peridiniales incertae sedis</taxon>
        <taxon>Zooxanthella</taxon>
    </lineage>
</organism>
<dbReference type="GO" id="GO:0016020">
    <property type="term" value="C:membrane"/>
    <property type="evidence" value="ECO:0007669"/>
    <property type="project" value="UniProtKB-SubCell"/>
</dbReference>
<dbReference type="PROSITE" id="PS50893">
    <property type="entry name" value="ABC_TRANSPORTER_2"/>
    <property type="match status" value="1"/>
</dbReference>
<dbReference type="SUPFAM" id="SSF52540">
    <property type="entry name" value="P-loop containing nucleoside triphosphate hydrolases"/>
    <property type="match status" value="1"/>
</dbReference>
<dbReference type="Gene3D" id="3.40.50.300">
    <property type="entry name" value="P-loop containing nucleotide triphosphate hydrolases"/>
    <property type="match status" value="1"/>
</dbReference>
<dbReference type="SUPFAM" id="SSF90123">
    <property type="entry name" value="ABC transporter transmembrane region"/>
    <property type="match status" value="1"/>
</dbReference>